<protein>
    <recommendedName>
        <fullName evidence="6">Ribosomal RNA large subunit methyltransferase F</fullName>
        <ecNumber evidence="6">2.1.1.181</ecNumber>
    </recommendedName>
    <alternativeName>
        <fullName evidence="6">23S rRNA mA1618 methyltransferase</fullName>
    </alternativeName>
    <alternativeName>
        <fullName evidence="6">rRNA adenine N-6-methyltransferase</fullName>
    </alternativeName>
</protein>
<keyword evidence="2 6" id="KW-0698">rRNA processing</keyword>
<sequence length="292" mass="33150">MSKKNKNSLHSKNLHNAGYEMETLLEAYPELSEFVFINKFQTKTIDFSNPKAVKALNSALLKCYYGIDSWTFSDENLCPPIPGRVDYVHHLKDLINENSNQPTRILDIGTGATCIYPLLGNSVYKWSFVGTDIDKESLNNAQKIIDSNNLSKSIQLKFQQNKENIFQGVIEPDEIFAASMCNPPFYGSQYEAVEANARKLKGLGIETTKRNFGGNQNELWYKGGEKAFLHNYLYQSSLIKEQVKWFTSIVSKKENVASMQKSLTKLGAEKIKVIPMHQGNKVTRIVAWTFIK</sequence>
<evidence type="ECO:0000256" key="5">
    <source>
        <dbReference type="ARBA" id="ARBA00022691"/>
    </source>
</evidence>
<dbReference type="SUPFAM" id="SSF53335">
    <property type="entry name" value="S-adenosyl-L-methionine-dependent methyltransferases"/>
    <property type="match status" value="1"/>
</dbReference>
<evidence type="ECO:0000313" key="7">
    <source>
        <dbReference type="EMBL" id="MDT0551812.1"/>
    </source>
</evidence>
<dbReference type="InterPro" id="IPR016909">
    <property type="entry name" value="rRNA_lsu_MeTfrase_F"/>
</dbReference>
<dbReference type="PIRSF" id="PIRSF029038">
    <property type="entry name" value="Mtase_YbiN_prd"/>
    <property type="match status" value="1"/>
</dbReference>
<comment type="function">
    <text evidence="6">Specifically methylates the adenine in position 1618 of 23S rRNA.</text>
</comment>
<dbReference type="GO" id="GO:0052907">
    <property type="term" value="F:23S rRNA (adenine(1618)-N(6))-methyltransferase activity"/>
    <property type="evidence" value="ECO:0007669"/>
    <property type="project" value="UniProtKB-EC"/>
</dbReference>
<evidence type="ECO:0000256" key="4">
    <source>
        <dbReference type="ARBA" id="ARBA00022679"/>
    </source>
</evidence>
<evidence type="ECO:0000256" key="1">
    <source>
        <dbReference type="ARBA" id="ARBA00022490"/>
    </source>
</evidence>
<dbReference type="Pfam" id="PF05971">
    <property type="entry name" value="Methyltransf_10"/>
    <property type="match status" value="1"/>
</dbReference>
<gene>
    <name evidence="6 7" type="primary">rlmF</name>
    <name evidence="7" type="ORF">RM519_01020</name>
</gene>
<comment type="catalytic activity">
    <reaction evidence="6">
        <text>adenosine(1618) in 23S rRNA + S-adenosyl-L-methionine = N(6)-methyladenosine(1618) in 23S rRNA + S-adenosyl-L-homocysteine + H(+)</text>
        <dbReference type="Rhea" id="RHEA:16497"/>
        <dbReference type="Rhea" id="RHEA-COMP:10229"/>
        <dbReference type="Rhea" id="RHEA-COMP:10231"/>
        <dbReference type="ChEBI" id="CHEBI:15378"/>
        <dbReference type="ChEBI" id="CHEBI:57856"/>
        <dbReference type="ChEBI" id="CHEBI:59789"/>
        <dbReference type="ChEBI" id="CHEBI:74411"/>
        <dbReference type="ChEBI" id="CHEBI:74449"/>
        <dbReference type="EC" id="2.1.1.181"/>
    </reaction>
</comment>
<comment type="similarity">
    <text evidence="6">Belongs to the methyltransferase superfamily. METTL16/RlmF family.</text>
</comment>
<keyword evidence="3 6" id="KW-0489">Methyltransferase</keyword>
<proteinExistence type="inferred from homology"/>
<dbReference type="PANTHER" id="PTHR13393">
    <property type="entry name" value="SAM-DEPENDENT METHYLTRANSFERASE"/>
    <property type="match status" value="1"/>
</dbReference>
<dbReference type="PANTHER" id="PTHR13393:SF0">
    <property type="entry name" value="RNA N6-ADENOSINE-METHYLTRANSFERASE METTL16"/>
    <property type="match status" value="1"/>
</dbReference>
<evidence type="ECO:0000256" key="6">
    <source>
        <dbReference type="HAMAP-Rule" id="MF_01848"/>
    </source>
</evidence>
<dbReference type="Proteomes" id="UP001252186">
    <property type="component" value="Unassembled WGS sequence"/>
</dbReference>
<keyword evidence="5 6" id="KW-0949">S-adenosyl-L-methionine</keyword>
<dbReference type="EMBL" id="JAVRHV010000001">
    <property type="protein sequence ID" value="MDT0551812.1"/>
    <property type="molecule type" value="Genomic_DNA"/>
</dbReference>
<dbReference type="EC" id="2.1.1.181" evidence="6"/>
<evidence type="ECO:0000256" key="2">
    <source>
        <dbReference type="ARBA" id="ARBA00022552"/>
    </source>
</evidence>
<evidence type="ECO:0000256" key="3">
    <source>
        <dbReference type="ARBA" id="ARBA00022603"/>
    </source>
</evidence>
<keyword evidence="8" id="KW-1185">Reference proteome</keyword>
<name>A0ABU2Y0V1_9FLAO</name>
<comment type="caution">
    <text evidence="7">The sequence shown here is derived from an EMBL/GenBank/DDBJ whole genome shotgun (WGS) entry which is preliminary data.</text>
</comment>
<dbReference type="CDD" id="cd02440">
    <property type="entry name" value="AdoMet_MTases"/>
    <property type="match status" value="1"/>
</dbReference>
<keyword evidence="1 6" id="KW-0963">Cytoplasm</keyword>
<dbReference type="NCBIfam" id="NF008725">
    <property type="entry name" value="PRK11727.1"/>
    <property type="match status" value="1"/>
</dbReference>
<dbReference type="InterPro" id="IPR010286">
    <property type="entry name" value="METTL16/RlmF"/>
</dbReference>
<organism evidence="7 8">
    <name type="scientific">Urechidicola vernalis</name>
    <dbReference type="NCBI Taxonomy" id="3075600"/>
    <lineage>
        <taxon>Bacteria</taxon>
        <taxon>Pseudomonadati</taxon>
        <taxon>Bacteroidota</taxon>
        <taxon>Flavobacteriia</taxon>
        <taxon>Flavobacteriales</taxon>
        <taxon>Flavobacteriaceae</taxon>
        <taxon>Urechidicola</taxon>
    </lineage>
</organism>
<keyword evidence="4 6" id="KW-0808">Transferase</keyword>
<accession>A0ABU2Y0V1</accession>
<dbReference type="Gene3D" id="3.40.50.150">
    <property type="entry name" value="Vaccinia Virus protein VP39"/>
    <property type="match status" value="1"/>
</dbReference>
<reference evidence="7 8" key="1">
    <citation type="submission" date="2023-09" db="EMBL/GenBank/DDBJ databases">
        <authorList>
            <person name="Rey-Velasco X."/>
        </authorList>
    </citation>
    <scope>NUCLEOTIDE SEQUENCE [LARGE SCALE GENOMIC DNA]</scope>
    <source>
        <strain evidence="7 8">P050</strain>
    </source>
</reference>
<dbReference type="RefSeq" id="WP_311591616.1">
    <property type="nucleotide sequence ID" value="NZ_JAVRHV010000001.1"/>
</dbReference>
<dbReference type="HAMAP" id="MF_01848">
    <property type="entry name" value="23SrRNA_methyltr_F"/>
    <property type="match status" value="1"/>
</dbReference>
<evidence type="ECO:0000313" key="8">
    <source>
        <dbReference type="Proteomes" id="UP001252186"/>
    </source>
</evidence>
<comment type="subcellular location">
    <subcellularLocation>
        <location evidence="6">Cytoplasm</location>
    </subcellularLocation>
</comment>
<dbReference type="InterPro" id="IPR029063">
    <property type="entry name" value="SAM-dependent_MTases_sf"/>
</dbReference>